<gene>
    <name evidence="2" type="ORF">TTHERM_00339660</name>
</gene>
<feature type="region of interest" description="Disordered" evidence="1">
    <location>
        <begin position="588"/>
        <end position="611"/>
    </location>
</feature>
<dbReference type="FunCoup" id="I7M888">
    <property type="interactions" value="14"/>
</dbReference>
<feature type="compositionally biased region" description="Polar residues" evidence="1">
    <location>
        <begin position="588"/>
        <end position="601"/>
    </location>
</feature>
<dbReference type="InParanoid" id="I7M888"/>
<sequence length="1057" mass="123280">MQQKDNYDLRIQQLETPQLMQNQTLGVNYNSANKECKNIINLKDQAAENLIQFRRSLISDNGVISIEDISKNKTPTQNTLQQCKNSQTKSSRKYSTSYSKDSQQAMYKILQLQHQNIPLQIEKVNNINSQASIPNNESNQVSSRSIKHVRETLLQKSSQTIINQSNIQIQNEQVQQSQLQNNPLKHQNTLQSSLLEKNQKQQIQRNKSLNLGSKTDEKNQQPVHINQKPYLQQSYSFKQKTIDNLAFIPQKVNFFDKYNQIQQQKDEKNVQDSKNSQEFQGLANEGFIKSSQQIQKPNSIKSITINANILNSTEMSKDFIENSTQQGNTLIINASKNKLFSESQEDQHIIFQSVPSSNKTIDSSYLIKYQNIANNSSQLQEVSQQLNQLQGESKEPTDNEQNLNQMNKSRQNLQKSQNSLNYSSNAHEQGNNILFNNKQKQKQSQHTQFSVQQSDNNKTNLNYFHSRQSSENLNSKKLGNFYITNLSYKSNLHSPKSTFNSQNSSRSKPFYHPFSHQNTSNYGEDQSLYNQLFISNISKYQPFQTFKHSASFKRSNNNSIKDNEDNFLNQHTNNQNIGNIKYQTTEKNNQSLQIHSRVNSDQAPQNQQSQSIEQEIALQHQLRNPDENKNEQDYQMKQKLQNQLSSIMGKRNNLSLLNLRGEDNKLESEQEIMYSQKRQNLSSLLTENLSEAKNINQKWSQIFRSYQDSKDYLFQSKKGIPKKRKNLLYEYKLVGLSTTPGLVTQTQQHSQNQFDKNNKSSFGKSKSNNQNKFIQLKEIPVKQQPQQLFLSIQQQNQQKQTGKSRFSISQKSKQKSLSPIKSSNIKNHFQAIQSERESQKRLLTNIEKDQTEYKQNIITNIQNQLNSSTISNSNKDIQNETQSNYMTFKERMKNQIYPSLETAQLLFDKKLISDDPDIADQKIRLIKYFLDENISIQEKRNNFKDIQMLFYPENKKYSEKICHEVLPFLNNMKNYFLKQDFYNPLYYLQNIFKNDQKLKQTKGYLNNRASMQLNIENSQNCVPQLSKYSQKNIQKLSEEFKNEFANSFKQIDKSQQV</sequence>
<reference evidence="3" key="1">
    <citation type="journal article" date="2006" name="PLoS Biol.">
        <title>Macronuclear genome sequence of the ciliate Tetrahymena thermophila, a model eukaryote.</title>
        <authorList>
            <person name="Eisen J.A."/>
            <person name="Coyne R.S."/>
            <person name="Wu M."/>
            <person name="Wu D."/>
            <person name="Thiagarajan M."/>
            <person name="Wortman J.R."/>
            <person name="Badger J.H."/>
            <person name="Ren Q."/>
            <person name="Amedeo P."/>
            <person name="Jones K.M."/>
            <person name="Tallon L.J."/>
            <person name="Delcher A.L."/>
            <person name="Salzberg S.L."/>
            <person name="Silva J.C."/>
            <person name="Haas B.J."/>
            <person name="Majoros W.H."/>
            <person name="Farzad M."/>
            <person name="Carlton J.M."/>
            <person name="Smith R.K. Jr."/>
            <person name="Garg J."/>
            <person name="Pearlman R.E."/>
            <person name="Karrer K.M."/>
            <person name="Sun L."/>
            <person name="Manning G."/>
            <person name="Elde N.C."/>
            <person name="Turkewitz A.P."/>
            <person name="Asai D.J."/>
            <person name="Wilkes D.E."/>
            <person name="Wang Y."/>
            <person name="Cai H."/>
            <person name="Collins K."/>
            <person name="Stewart B.A."/>
            <person name="Lee S.R."/>
            <person name="Wilamowska K."/>
            <person name="Weinberg Z."/>
            <person name="Ruzzo W.L."/>
            <person name="Wloga D."/>
            <person name="Gaertig J."/>
            <person name="Frankel J."/>
            <person name="Tsao C.-C."/>
            <person name="Gorovsky M.A."/>
            <person name="Keeling P.J."/>
            <person name="Waller R.F."/>
            <person name="Patron N.J."/>
            <person name="Cherry J.M."/>
            <person name="Stover N.A."/>
            <person name="Krieger C.J."/>
            <person name="del Toro C."/>
            <person name="Ryder H.F."/>
            <person name="Williamson S.C."/>
            <person name="Barbeau R.A."/>
            <person name="Hamilton E.P."/>
            <person name="Orias E."/>
        </authorList>
    </citation>
    <scope>NUCLEOTIDE SEQUENCE [LARGE SCALE GENOMIC DNA]</scope>
    <source>
        <strain evidence="3">SB210</strain>
    </source>
</reference>
<feature type="compositionally biased region" description="Low complexity" evidence="1">
    <location>
        <begin position="793"/>
        <end position="823"/>
    </location>
</feature>
<feature type="region of interest" description="Disordered" evidence="1">
    <location>
        <begin position="74"/>
        <end position="98"/>
    </location>
</feature>
<feature type="region of interest" description="Disordered" evidence="1">
    <location>
        <begin position="793"/>
        <end position="825"/>
    </location>
</feature>
<feature type="compositionally biased region" description="Low complexity" evidence="1">
    <location>
        <begin position="602"/>
        <end position="611"/>
    </location>
</feature>
<dbReference type="RefSeq" id="XP_001017630.1">
    <property type="nucleotide sequence ID" value="XM_001017630.1"/>
</dbReference>
<organism evidence="2 3">
    <name type="scientific">Tetrahymena thermophila (strain SB210)</name>
    <dbReference type="NCBI Taxonomy" id="312017"/>
    <lineage>
        <taxon>Eukaryota</taxon>
        <taxon>Sar</taxon>
        <taxon>Alveolata</taxon>
        <taxon>Ciliophora</taxon>
        <taxon>Intramacronucleata</taxon>
        <taxon>Oligohymenophorea</taxon>
        <taxon>Hymenostomatida</taxon>
        <taxon>Tetrahymenina</taxon>
        <taxon>Tetrahymenidae</taxon>
        <taxon>Tetrahymena</taxon>
    </lineage>
</organism>
<keyword evidence="3" id="KW-1185">Reference proteome</keyword>
<dbReference type="Proteomes" id="UP000009168">
    <property type="component" value="Unassembled WGS sequence"/>
</dbReference>
<dbReference type="EMBL" id="GG662666">
    <property type="protein sequence ID" value="EAR97385.1"/>
    <property type="molecule type" value="Genomic_DNA"/>
</dbReference>
<feature type="compositionally biased region" description="Low complexity" evidence="1">
    <location>
        <begin position="86"/>
        <end position="98"/>
    </location>
</feature>
<feature type="region of interest" description="Disordered" evidence="1">
    <location>
        <begin position="748"/>
        <end position="767"/>
    </location>
</feature>
<dbReference type="AlphaFoldDB" id="I7M888"/>
<proteinExistence type="predicted"/>
<feature type="compositionally biased region" description="Polar residues" evidence="1">
    <location>
        <begin position="196"/>
        <end position="213"/>
    </location>
</feature>
<evidence type="ECO:0000313" key="3">
    <source>
        <dbReference type="Proteomes" id="UP000009168"/>
    </source>
</evidence>
<feature type="compositionally biased region" description="Polar residues" evidence="1">
    <location>
        <begin position="74"/>
        <end position="85"/>
    </location>
</feature>
<protein>
    <submittedName>
        <fullName evidence="2">Endo-1,4-beta-xylanase xylA, putative</fullName>
    </submittedName>
</protein>
<feature type="region of interest" description="Disordered" evidence="1">
    <location>
        <begin position="196"/>
        <end position="222"/>
    </location>
</feature>
<evidence type="ECO:0000256" key="1">
    <source>
        <dbReference type="SAM" id="MobiDB-lite"/>
    </source>
</evidence>
<name>I7M888_TETTS</name>
<dbReference type="GeneID" id="7824365"/>
<accession>I7M888</accession>
<evidence type="ECO:0000313" key="2">
    <source>
        <dbReference type="EMBL" id="EAR97385.1"/>
    </source>
</evidence>
<dbReference type="KEGG" id="tet:TTHERM_00339660"/>
<dbReference type="HOGENOM" id="CLU_289951_0_0_1"/>
<feature type="region of interest" description="Disordered" evidence="1">
    <location>
        <begin position="438"/>
        <end position="462"/>
    </location>
</feature>